<dbReference type="Pfam" id="PF08549">
    <property type="entry name" value="SWI-SNF_Ssr4_N"/>
    <property type="match status" value="1"/>
</dbReference>
<feature type="domain" description="SWI/SNF and RSC complexes subunit Ssr4 N-terminal" evidence="2">
    <location>
        <begin position="22"/>
        <end position="149"/>
    </location>
</feature>
<feature type="region of interest" description="Disordered" evidence="1">
    <location>
        <begin position="219"/>
        <end position="256"/>
    </location>
</feature>
<dbReference type="AlphaFoldDB" id="A0A4S8LYE4"/>
<sequence>MSTPLLQAQAEGLCLRFPNDLPPHPQISLETAVNMLARATNMAQQTPFSWGWIDRPQEGAVHIVFLTQPNHFPNDGIRWQEQENKYTMTVGPNRELEVSEIKFGFIPGSGDMIAWRARRRYRFIKNGHPSLFLVHYYKGPQAPVVPALMNQPVRMYPLRQFMEPSVYVMGERTGQKVFPNGPPQPGGAPSGMGMMPGMPMGLAQQQAMLAQQNSNMEMLEQRRRENERQAQQARTRAGTGNVRPRPEDDDSGDEAEGISTRALAMTRYKRNHDLMNEVFVHAAYGDRNKQPPPSPYSIFSKTELEEKTAKLQAELEALQNRAAERQREKDNVISHDDVSMAVDGIKT</sequence>
<dbReference type="Proteomes" id="UP000297245">
    <property type="component" value="Unassembled WGS sequence"/>
</dbReference>
<name>A0A4S8LYE4_DENBC</name>
<feature type="compositionally biased region" description="Acidic residues" evidence="1">
    <location>
        <begin position="247"/>
        <end position="256"/>
    </location>
</feature>
<feature type="compositionally biased region" description="Basic and acidic residues" evidence="1">
    <location>
        <begin position="219"/>
        <end position="228"/>
    </location>
</feature>
<feature type="region of interest" description="Disordered" evidence="1">
    <location>
        <begin position="321"/>
        <end position="347"/>
    </location>
</feature>
<feature type="compositionally biased region" description="Basic and acidic residues" evidence="1">
    <location>
        <begin position="322"/>
        <end position="338"/>
    </location>
</feature>
<gene>
    <name evidence="3" type="ORF">K435DRAFT_756426</name>
</gene>
<reference evidence="3 4" key="1">
    <citation type="journal article" date="2019" name="Nat. Ecol. Evol.">
        <title>Megaphylogeny resolves global patterns of mushroom evolution.</title>
        <authorList>
            <person name="Varga T."/>
            <person name="Krizsan K."/>
            <person name="Foldi C."/>
            <person name="Dima B."/>
            <person name="Sanchez-Garcia M."/>
            <person name="Sanchez-Ramirez S."/>
            <person name="Szollosi G.J."/>
            <person name="Szarkandi J.G."/>
            <person name="Papp V."/>
            <person name="Albert L."/>
            <person name="Andreopoulos W."/>
            <person name="Angelini C."/>
            <person name="Antonin V."/>
            <person name="Barry K.W."/>
            <person name="Bougher N.L."/>
            <person name="Buchanan P."/>
            <person name="Buyck B."/>
            <person name="Bense V."/>
            <person name="Catcheside P."/>
            <person name="Chovatia M."/>
            <person name="Cooper J."/>
            <person name="Damon W."/>
            <person name="Desjardin D."/>
            <person name="Finy P."/>
            <person name="Geml J."/>
            <person name="Haridas S."/>
            <person name="Hughes K."/>
            <person name="Justo A."/>
            <person name="Karasinski D."/>
            <person name="Kautmanova I."/>
            <person name="Kiss B."/>
            <person name="Kocsube S."/>
            <person name="Kotiranta H."/>
            <person name="LaButti K.M."/>
            <person name="Lechner B.E."/>
            <person name="Liimatainen K."/>
            <person name="Lipzen A."/>
            <person name="Lukacs Z."/>
            <person name="Mihaltcheva S."/>
            <person name="Morgado L.N."/>
            <person name="Niskanen T."/>
            <person name="Noordeloos M.E."/>
            <person name="Ohm R.A."/>
            <person name="Ortiz-Santana B."/>
            <person name="Ovrebo C."/>
            <person name="Racz N."/>
            <person name="Riley R."/>
            <person name="Savchenko A."/>
            <person name="Shiryaev A."/>
            <person name="Soop K."/>
            <person name="Spirin V."/>
            <person name="Szebenyi C."/>
            <person name="Tomsovsky M."/>
            <person name="Tulloss R.E."/>
            <person name="Uehling J."/>
            <person name="Grigoriev I.V."/>
            <person name="Vagvolgyi C."/>
            <person name="Papp T."/>
            <person name="Martin F.M."/>
            <person name="Miettinen O."/>
            <person name="Hibbett D.S."/>
            <person name="Nagy L.G."/>
        </authorList>
    </citation>
    <scope>NUCLEOTIDE SEQUENCE [LARGE SCALE GENOMIC DNA]</scope>
    <source>
        <strain evidence="3 4">CBS 962.96</strain>
    </source>
</reference>
<organism evidence="3 4">
    <name type="scientific">Dendrothele bispora (strain CBS 962.96)</name>
    <dbReference type="NCBI Taxonomy" id="1314807"/>
    <lineage>
        <taxon>Eukaryota</taxon>
        <taxon>Fungi</taxon>
        <taxon>Dikarya</taxon>
        <taxon>Basidiomycota</taxon>
        <taxon>Agaricomycotina</taxon>
        <taxon>Agaricomycetes</taxon>
        <taxon>Agaricomycetidae</taxon>
        <taxon>Agaricales</taxon>
        <taxon>Agaricales incertae sedis</taxon>
        <taxon>Dendrothele</taxon>
    </lineage>
</organism>
<evidence type="ECO:0000313" key="3">
    <source>
        <dbReference type="EMBL" id="THU94724.1"/>
    </source>
</evidence>
<dbReference type="OrthoDB" id="5321006at2759"/>
<dbReference type="GO" id="GO:0006338">
    <property type="term" value="P:chromatin remodeling"/>
    <property type="evidence" value="ECO:0007669"/>
    <property type="project" value="InterPro"/>
</dbReference>
<protein>
    <recommendedName>
        <fullName evidence="2">SWI/SNF and RSC complexes subunit Ssr4 N-terminal domain-containing protein</fullName>
    </recommendedName>
</protein>
<keyword evidence="4" id="KW-1185">Reference proteome</keyword>
<evidence type="ECO:0000256" key="1">
    <source>
        <dbReference type="SAM" id="MobiDB-lite"/>
    </source>
</evidence>
<dbReference type="InterPro" id="IPR013859">
    <property type="entry name" value="Ssr4_N"/>
</dbReference>
<dbReference type="EMBL" id="ML179217">
    <property type="protein sequence ID" value="THU94724.1"/>
    <property type="molecule type" value="Genomic_DNA"/>
</dbReference>
<proteinExistence type="predicted"/>
<evidence type="ECO:0000259" key="2">
    <source>
        <dbReference type="Pfam" id="PF08549"/>
    </source>
</evidence>
<evidence type="ECO:0000313" key="4">
    <source>
        <dbReference type="Proteomes" id="UP000297245"/>
    </source>
</evidence>
<accession>A0A4S8LYE4</accession>